<feature type="transmembrane region" description="Helical" evidence="10">
    <location>
        <begin position="120"/>
        <end position="142"/>
    </location>
</feature>
<organism evidence="11 12">
    <name type="scientific">Mycena chlorophos</name>
    <name type="common">Agaric fungus</name>
    <name type="synonym">Agaricus chlorophos</name>
    <dbReference type="NCBI Taxonomy" id="658473"/>
    <lineage>
        <taxon>Eukaryota</taxon>
        <taxon>Fungi</taxon>
        <taxon>Dikarya</taxon>
        <taxon>Basidiomycota</taxon>
        <taxon>Agaricomycotina</taxon>
        <taxon>Agaricomycetes</taxon>
        <taxon>Agaricomycetidae</taxon>
        <taxon>Agaricales</taxon>
        <taxon>Marasmiineae</taxon>
        <taxon>Mycenaceae</taxon>
        <taxon>Mycena</taxon>
    </lineage>
</organism>
<dbReference type="PRINTS" id="PR00899">
    <property type="entry name" value="GPCRSTE3"/>
</dbReference>
<evidence type="ECO:0000313" key="11">
    <source>
        <dbReference type="EMBL" id="GAT51366.1"/>
    </source>
</evidence>
<evidence type="ECO:0000256" key="7">
    <source>
        <dbReference type="ARBA" id="ARBA00023136"/>
    </source>
</evidence>
<name>A0ABQ0LJP2_MYCCL</name>
<evidence type="ECO:0000256" key="4">
    <source>
        <dbReference type="ARBA" id="ARBA00022692"/>
    </source>
</evidence>
<dbReference type="InterPro" id="IPR001499">
    <property type="entry name" value="GPCR_STE3"/>
</dbReference>
<dbReference type="PANTHER" id="PTHR28097">
    <property type="entry name" value="PHEROMONE A FACTOR RECEPTOR"/>
    <property type="match status" value="1"/>
</dbReference>
<evidence type="ECO:0000313" key="12">
    <source>
        <dbReference type="Proteomes" id="UP000815677"/>
    </source>
</evidence>
<dbReference type="Pfam" id="PF02076">
    <property type="entry name" value="STE3"/>
    <property type="match status" value="1"/>
</dbReference>
<keyword evidence="9" id="KW-0807">Transducer</keyword>
<evidence type="ECO:0000256" key="9">
    <source>
        <dbReference type="ARBA" id="ARBA00023224"/>
    </source>
</evidence>
<evidence type="ECO:0000256" key="3">
    <source>
        <dbReference type="ARBA" id="ARBA00022507"/>
    </source>
</evidence>
<evidence type="ECO:0000256" key="2">
    <source>
        <dbReference type="ARBA" id="ARBA00011085"/>
    </source>
</evidence>
<sequence>MSYYYTGPPHWLFSTLAFLGFVLSFIPLPWHLRGTAPADHLPVSAKSLADLPCSLEHRNMRVHNTLDSAPVWCDLSTYFLAALNLAVPATSLCINRRLYYIVYMKAPRQPTPAQRRRAMAMDLFLSFGSIPLLQLPLCKLFLSVGIKFSCTKAQADYIVQGRRYMIVEDVGCTIEVDFTPVAITVTSLPPILIGVVSMAYCIPSIWKFLHLSRDAMEIFGSTSSVDADSLTPSRYLRLACLATCDVVFTIPLSAWVLATNIREAGVQPWISWADTHSDFNVIPQLPSSVWRMQPAFPPAVQFARWATVGCAFLFFGFFGFAGEARVWYAAMGRRIAAALGVKAEEKPNISVLRFQAGSSDAQVRFSPVLGPFWPNREPRVRFKIRNFRTSNPRFGSVRSGPAGSCLIWLVQAEVRPGLEA</sequence>
<comment type="similarity">
    <text evidence="2">Belongs to the G-protein coupled receptor 4 family.</text>
</comment>
<accession>A0ABQ0LJP2</accession>
<keyword evidence="12" id="KW-1185">Reference proteome</keyword>
<gene>
    <name evidence="11" type="ORF">MCHLO_08513</name>
</gene>
<keyword evidence="5 10" id="KW-1133">Transmembrane helix</keyword>
<feature type="transmembrane region" description="Helical" evidence="10">
    <location>
        <begin position="188"/>
        <end position="209"/>
    </location>
</feature>
<keyword evidence="6" id="KW-0297">G-protein coupled receptor</keyword>
<protein>
    <submittedName>
        <fullName evidence="11">Pheromone B alpha 1 receptor</fullName>
    </submittedName>
</protein>
<evidence type="ECO:0000256" key="1">
    <source>
        <dbReference type="ARBA" id="ARBA00004141"/>
    </source>
</evidence>
<dbReference type="EMBL" id="DF847170">
    <property type="protein sequence ID" value="GAT51366.1"/>
    <property type="molecule type" value="Genomic_DNA"/>
</dbReference>
<comment type="subcellular location">
    <subcellularLocation>
        <location evidence="1">Membrane</location>
        <topology evidence="1">Multi-pass membrane protein</topology>
    </subcellularLocation>
</comment>
<reference evidence="11" key="1">
    <citation type="submission" date="2014-09" db="EMBL/GenBank/DDBJ databases">
        <title>Genome sequence of the luminous mushroom Mycena chlorophos for searching fungal bioluminescence genes.</title>
        <authorList>
            <person name="Tanaka Y."/>
            <person name="Kasuga D."/>
            <person name="Oba Y."/>
            <person name="Hase S."/>
            <person name="Sato K."/>
            <person name="Oba Y."/>
            <person name="Sakakibara Y."/>
        </authorList>
    </citation>
    <scope>NUCLEOTIDE SEQUENCE</scope>
</reference>
<keyword evidence="3" id="KW-0589">Pheromone response</keyword>
<dbReference type="Proteomes" id="UP000815677">
    <property type="component" value="Unassembled WGS sequence"/>
</dbReference>
<proteinExistence type="inferred from homology"/>
<evidence type="ECO:0000256" key="8">
    <source>
        <dbReference type="ARBA" id="ARBA00023170"/>
    </source>
</evidence>
<evidence type="ECO:0000256" key="6">
    <source>
        <dbReference type="ARBA" id="ARBA00023040"/>
    </source>
</evidence>
<dbReference type="PANTHER" id="PTHR28097:SF1">
    <property type="entry name" value="PHEROMONE A FACTOR RECEPTOR"/>
    <property type="match status" value="1"/>
</dbReference>
<feature type="transmembrane region" description="Helical" evidence="10">
    <location>
        <begin position="238"/>
        <end position="258"/>
    </location>
</feature>
<evidence type="ECO:0000256" key="5">
    <source>
        <dbReference type="ARBA" id="ARBA00022989"/>
    </source>
</evidence>
<evidence type="ECO:0000256" key="10">
    <source>
        <dbReference type="SAM" id="Phobius"/>
    </source>
</evidence>
<feature type="transmembrane region" description="Helical" evidence="10">
    <location>
        <begin position="302"/>
        <end position="321"/>
    </location>
</feature>
<feature type="transmembrane region" description="Helical" evidence="10">
    <location>
        <begin position="12"/>
        <end position="32"/>
    </location>
</feature>
<keyword evidence="4 10" id="KW-0812">Transmembrane</keyword>
<keyword evidence="8 11" id="KW-0675">Receptor</keyword>
<keyword evidence="7 10" id="KW-0472">Membrane</keyword>